<dbReference type="EMBL" id="KY523104">
    <property type="protein sequence ID" value="QKU35058.1"/>
    <property type="molecule type" value="Genomic_DNA"/>
</dbReference>
<reference evidence="2" key="2">
    <citation type="journal article" date="2018" name="Nat. Commun.">
        <title>Tailed giant Tupanvirus possesses the most complete translational apparatus of the known virosphere.</title>
        <authorList>
            <person name="Abrahao J."/>
            <person name="Silva L."/>
            <person name="Silva L.S."/>
            <person name="Khalil J.Y.B."/>
            <person name="Rodrigues R."/>
            <person name="Arantes T."/>
            <person name="Assis F."/>
            <person name="Boratto P."/>
            <person name="Andrade M."/>
            <person name="Kroon E.G."/>
            <person name="Ribeiro B."/>
            <person name="Bergier I."/>
            <person name="Seligmann H."/>
            <person name="Ghigo E."/>
            <person name="Colson P."/>
            <person name="Levasseur A."/>
            <person name="Kroemer G."/>
            <person name="Raoult D."/>
            <person name="La Scola B."/>
        </authorList>
    </citation>
    <scope>NUCLEOTIDE SEQUENCE [LARGE SCALE GENOMIC DNA]</scope>
    <source>
        <strain evidence="2">Soda lake</strain>
    </source>
</reference>
<feature type="region of interest" description="Disordered" evidence="1">
    <location>
        <begin position="227"/>
        <end position="280"/>
    </location>
</feature>
<dbReference type="KEGG" id="vg:80518475"/>
<reference evidence="2" key="1">
    <citation type="submission" date="2017-01" db="EMBL/GenBank/DDBJ databases">
        <authorList>
            <person name="Assis F.L."/>
            <person name="Abrahao J.S."/>
            <person name="Silva L."/>
            <person name="Khalil J.B."/>
            <person name="Rodrigues R."/>
            <person name="Silva L.S."/>
            <person name="Arantes T."/>
            <person name="Boratto P."/>
            <person name="Andrade M."/>
            <person name="Kroon E.G."/>
            <person name="Ribeiro B."/>
            <person name="Bergier I."/>
            <person name="Seligmann H."/>
            <person name="Ghigo E."/>
            <person name="Colson P."/>
            <person name="Levasseur A."/>
            <person name="Raoult D."/>
            <person name="Scola B.L."/>
        </authorList>
    </citation>
    <scope>NUCLEOTIDE SEQUENCE</scope>
    <source>
        <strain evidence="2">Soda lake</strain>
    </source>
</reference>
<proteinExistence type="predicted"/>
<feature type="compositionally biased region" description="Basic and acidic residues" evidence="1">
    <location>
        <begin position="232"/>
        <end position="248"/>
    </location>
</feature>
<evidence type="ECO:0000256" key="1">
    <source>
        <dbReference type="SAM" id="MobiDB-lite"/>
    </source>
</evidence>
<evidence type="ECO:0000313" key="2">
    <source>
        <dbReference type="EMBL" id="QKU35058.1"/>
    </source>
</evidence>
<accession>A0A6N1NU24</accession>
<feature type="compositionally biased region" description="Basic and acidic residues" evidence="1">
    <location>
        <begin position="342"/>
        <end position="355"/>
    </location>
</feature>
<sequence length="528" mass="61690">MYNFFINFLRCDAFGTKLIKYYKIILQAMELNKIDNETADHVIDLIDTLINTPVLSSNPLNQFTTVPISKTQTTIPIEFEISGIQTKKIMDIQKNNNVNLITSKPKNIYIHKKFDPEESEDEPILDIMNDKLIDPISDKILPLNFDRRKKNSLGVSIVPKLEISSKISYADEIENQYSKKQTKMDDDIQKVVDNWTKKENKKIHKELPNTNITSTEVGIPYEFIESYGDDNMSEKPNNKSKTKLEKQKFTPKINKKTKNNDSKTNRESTKQKIKSSKNISKTNKNIHVKKEVQSKIKRIYAKPLDMNADSDCSENMEKVIVPTKKEKYDNMKGQVVQNNPEKSPKKSDQKIGHQEPVMTEKESLEDVQIIAKELSKNMVIDVKENLEHTQQYIQNNKYEILVDLINYMIVIIDFLNKLIYQAFYLIQEKIIGNKDNFFITLKSYYDILFDFFVKKVSDKTLDTIGKMEYSKELMVMWNDYKKEENNEKKQTIIKKFLDNHGIQINNDNLQNIELSEVVQLLKDHDNHV</sequence>
<organism evidence="2">
    <name type="scientific">Tupanvirus soda lake</name>
    <dbReference type="NCBI Taxonomy" id="2126985"/>
    <lineage>
        <taxon>Viruses</taxon>
        <taxon>Varidnaviria</taxon>
        <taxon>Bamfordvirae</taxon>
        <taxon>Nucleocytoviricota</taxon>
        <taxon>Megaviricetes</taxon>
        <taxon>Imitervirales</taxon>
        <taxon>Mimiviridae</taxon>
        <taxon>Megamimivirinae</taxon>
        <taxon>Tupanvirus</taxon>
        <taxon>Tupanvirus salinum</taxon>
    </lineage>
</organism>
<dbReference type="RefSeq" id="YP_010781711.1">
    <property type="nucleotide sequence ID" value="NC_075039.1"/>
</dbReference>
<feature type="region of interest" description="Disordered" evidence="1">
    <location>
        <begin position="335"/>
        <end position="355"/>
    </location>
</feature>
<name>A0A6N1NU24_9VIRU</name>
<feature type="compositionally biased region" description="Basic and acidic residues" evidence="1">
    <location>
        <begin position="258"/>
        <end position="270"/>
    </location>
</feature>
<dbReference type="GeneID" id="80518475"/>
<protein>
    <submittedName>
        <fullName evidence="2">Putative orfan</fullName>
    </submittedName>
</protein>